<dbReference type="EMBL" id="CP001700">
    <property type="protein sequence ID" value="ACU70375.1"/>
    <property type="molecule type" value="Genomic_DNA"/>
</dbReference>
<dbReference type="HOGENOM" id="CLU_1666230_0_0_11"/>
<organism evidence="2 3">
    <name type="scientific">Catenulispora acidiphila (strain DSM 44928 / JCM 14897 / NBRC 102108 / NRRL B-24433 / ID139908)</name>
    <dbReference type="NCBI Taxonomy" id="479433"/>
    <lineage>
        <taxon>Bacteria</taxon>
        <taxon>Bacillati</taxon>
        <taxon>Actinomycetota</taxon>
        <taxon>Actinomycetes</taxon>
        <taxon>Catenulisporales</taxon>
        <taxon>Catenulisporaceae</taxon>
        <taxon>Catenulispora</taxon>
    </lineage>
</organism>
<evidence type="ECO:0000313" key="3">
    <source>
        <dbReference type="Proteomes" id="UP000000851"/>
    </source>
</evidence>
<feature type="transmembrane region" description="Helical" evidence="1">
    <location>
        <begin position="96"/>
        <end position="115"/>
    </location>
</feature>
<keyword evidence="1" id="KW-0472">Membrane</keyword>
<sequence>MARQIDLGGNAVAQMDTMTGPDKTGAQAPPPDTIVRAVRLMWVGAALAVLLGLVGGANEVHRPVVAAISVASGVVVGGIWWLVARACQRGRGTGRVVGAVFFALSTLGMVQSLSGELHVETAALVIDILSWVVGLGAMVLLWQRDSGVFFDSRRTFPR</sequence>
<dbReference type="Proteomes" id="UP000000851">
    <property type="component" value="Chromosome"/>
</dbReference>
<evidence type="ECO:0000256" key="1">
    <source>
        <dbReference type="SAM" id="Phobius"/>
    </source>
</evidence>
<keyword evidence="3" id="KW-1185">Reference proteome</keyword>
<evidence type="ECO:0000313" key="2">
    <source>
        <dbReference type="EMBL" id="ACU70375.1"/>
    </source>
</evidence>
<dbReference type="KEGG" id="cai:Caci_1452"/>
<feature type="transmembrane region" description="Helical" evidence="1">
    <location>
        <begin position="64"/>
        <end position="84"/>
    </location>
</feature>
<accession>C7Q8W0</accession>
<name>C7Q8W0_CATAD</name>
<reference evidence="2 3" key="1">
    <citation type="journal article" date="2009" name="Stand. Genomic Sci.">
        <title>Complete genome sequence of Catenulispora acidiphila type strain (ID 139908).</title>
        <authorList>
            <person name="Copeland A."/>
            <person name="Lapidus A."/>
            <person name="Glavina Del Rio T."/>
            <person name="Nolan M."/>
            <person name="Lucas S."/>
            <person name="Chen F."/>
            <person name="Tice H."/>
            <person name="Cheng J.F."/>
            <person name="Bruce D."/>
            <person name="Goodwin L."/>
            <person name="Pitluck S."/>
            <person name="Mikhailova N."/>
            <person name="Pati A."/>
            <person name="Ivanova N."/>
            <person name="Mavromatis K."/>
            <person name="Chen A."/>
            <person name="Palaniappan K."/>
            <person name="Chain P."/>
            <person name="Land M."/>
            <person name="Hauser L."/>
            <person name="Chang Y.J."/>
            <person name="Jeffries C.D."/>
            <person name="Chertkov O."/>
            <person name="Brettin T."/>
            <person name="Detter J.C."/>
            <person name="Han C."/>
            <person name="Ali Z."/>
            <person name="Tindall B.J."/>
            <person name="Goker M."/>
            <person name="Bristow J."/>
            <person name="Eisen J.A."/>
            <person name="Markowitz V."/>
            <person name="Hugenholtz P."/>
            <person name="Kyrpides N.C."/>
            <person name="Klenk H.P."/>
        </authorList>
    </citation>
    <scope>NUCLEOTIDE SEQUENCE [LARGE SCALE GENOMIC DNA]</scope>
    <source>
        <strain evidence="3">DSM 44928 / JCM 14897 / NBRC 102108 / NRRL B-24433 / ID139908</strain>
    </source>
</reference>
<dbReference type="eggNOG" id="ENOG5033KXR">
    <property type="taxonomic scope" value="Bacteria"/>
</dbReference>
<keyword evidence="1" id="KW-1133">Transmembrane helix</keyword>
<protein>
    <submittedName>
        <fullName evidence="2">Uncharacterized protein</fullName>
    </submittedName>
</protein>
<keyword evidence="1" id="KW-0812">Transmembrane</keyword>
<feature type="transmembrane region" description="Helical" evidence="1">
    <location>
        <begin position="40"/>
        <end position="58"/>
    </location>
</feature>
<gene>
    <name evidence="2" type="ordered locus">Caci_1452</name>
</gene>
<dbReference type="AlphaFoldDB" id="C7Q8W0"/>
<proteinExistence type="predicted"/>
<feature type="transmembrane region" description="Helical" evidence="1">
    <location>
        <begin position="121"/>
        <end position="142"/>
    </location>
</feature>
<dbReference type="InParanoid" id="C7Q8W0"/>